<dbReference type="Pfam" id="PF17047">
    <property type="entry name" value="SMP_LBD"/>
    <property type="match status" value="1"/>
</dbReference>
<proteinExistence type="predicted"/>
<dbReference type="Ensembl" id="ENSLCNT00005014556.1">
    <property type="protein sequence ID" value="ENSLCNP00005012996.1"/>
    <property type="gene ID" value="ENSLCNG00005008312.1"/>
</dbReference>
<evidence type="ECO:0000259" key="4">
    <source>
        <dbReference type="Pfam" id="PF17047"/>
    </source>
</evidence>
<dbReference type="GO" id="GO:0035091">
    <property type="term" value="F:phosphatidylinositol binding"/>
    <property type="evidence" value="ECO:0007669"/>
    <property type="project" value="TreeGrafter"/>
</dbReference>
<evidence type="ECO:0000256" key="3">
    <source>
        <dbReference type="SAM" id="Phobius"/>
    </source>
</evidence>
<dbReference type="GO" id="GO:0005544">
    <property type="term" value="F:calcium-dependent phospholipid binding"/>
    <property type="evidence" value="ECO:0007669"/>
    <property type="project" value="TreeGrafter"/>
</dbReference>
<dbReference type="InterPro" id="IPR039010">
    <property type="entry name" value="Synaptotagmin_SMP"/>
</dbReference>
<feature type="transmembrane region" description="Helical" evidence="3">
    <location>
        <begin position="46"/>
        <end position="67"/>
    </location>
</feature>
<dbReference type="InterPro" id="IPR051634">
    <property type="entry name" value="Extended_Synaptotagmin"/>
</dbReference>
<feature type="domain" description="Synaptotagmin SMP" evidence="4">
    <location>
        <begin position="109"/>
        <end position="280"/>
    </location>
</feature>
<dbReference type="AlphaFoldDB" id="A0A667GCZ1"/>
<reference evidence="5" key="2">
    <citation type="submission" date="2025-09" db="UniProtKB">
        <authorList>
            <consortium name="Ensembl"/>
        </authorList>
    </citation>
    <scope>IDENTIFICATION</scope>
</reference>
<evidence type="ECO:0000313" key="5">
    <source>
        <dbReference type="Ensembl" id="ENSLCNP00005012996.1"/>
    </source>
</evidence>
<dbReference type="GO" id="GO:0005789">
    <property type="term" value="C:endoplasmic reticulum membrane"/>
    <property type="evidence" value="ECO:0007669"/>
    <property type="project" value="TreeGrafter"/>
</dbReference>
<evidence type="ECO:0000313" key="6">
    <source>
        <dbReference type="Proteomes" id="UP000472241"/>
    </source>
</evidence>
<dbReference type="PANTHER" id="PTHR45761:SF2">
    <property type="entry name" value="EXTENDED SYNAPTOTAGMIN-2"/>
    <property type="match status" value="1"/>
</dbReference>
<dbReference type="Proteomes" id="UP000472241">
    <property type="component" value="Unplaced"/>
</dbReference>
<gene>
    <name evidence="5" type="primary">ESYT2</name>
</gene>
<reference evidence="5" key="1">
    <citation type="submission" date="2025-08" db="UniProtKB">
        <authorList>
            <consortium name="Ensembl"/>
        </authorList>
    </citation>
    <scope>IDENTIFICATION</scope>
</reference>
<sequence length="306" mass="33936">MSGAGDRGPEAGAARAESPGAALSVDVAGLLAQLARSFALLLPVYALGYLGLSFSWVLLALGLLVWCRRSRGLKATRLCRALALLEDEERAVRLGVRACDLPAWVHFPDTERAEWLNKTVKHMWPFICQFIEKLFRETIEPAVRGANTHLSTFSFTKVDVGQQVSFFLSILTCNFFFTSFVGNCEIDLEIKRYFCRAGVQSIQIHGTMRVILEPLIGDMPLVGALSIFFLRKPARPTIDVPDSWFVLFYCPPNSGLSDTIILDIISNYLVLPNRITVPLVSEVQIAQLRFPIPKVSMPAPLPKGQL</sequence>
<evidence type="ECO:0000256" key="1">
    <source>
        <dbReference type="ARBA" id="ARBA00022692"/>
    </source>
</evidence>
<dbReference type="GO" id="GO:0031210">
    <property type="term" value="F:phosphatidylcholine binding"/>
    <property type="evidence" value="ECO:0007669"/>
    <property type="project" value="TreeGrafter"/>
</dbReference>
<accession>A0A667GCZ1</accession>
<keyword evidence="2 3" id="KW-1133">Transmembrane helix</keyword>
<keyword evidence="6" id="KW-1185">Reference proteome</keyword>
<organism evidence="5 6">
    <name type="scientific">Lynx canadensis</name>
    <name type="common">Canada lynx</name>
    <name type="synonym">Felis canadensis</name>
    <dbReference type="NCBI Taxonomy" id="61383"/>
    <lineage>
        <taxon>Eukaryota</taxon>
        <taxon>Metazoa</taxon>
        <taxon>Chordata</taxon>
        <taxon>Craniata</taxon>
        <taxon>Vertebrata</taxon>
        <taxon>Euteleostomi</taxon>
        <taxon>Mammalia</taxon>
        <taxon>Eutheria</taxon>
        <taxon>Laurasiatheria</taxon>
        <taxon>Carnivora</taxon>
        <taxon>Feliformia</taxon>
        <taxon>Felidae</taxon>
        <taxon>Felinae</taxon>
        <taxon>Lynx</taxon>
    </lineage>
</organism>
<keyword evidence="1 3" id="KW-0812">Transmembrane</keyword>
<keyword evidence="3" id="KW-0472">Membrane</keyword>
<protein>
    <submittedName>
        <fullName evidence="5">Extended synaptotagmin 2</fullName>
    </submittedName>
</protein>
<dbReference type="GO" id="GO:0005509">
    <property type="term" value="F:calcium ion binding"/>
    <property type="evidence" value="ECO:0007669"/>
    <property type="project" value="TreeGrafter"/>
</dbReference>
<dbReference type="GO" id="GO:0008429">
    <property type="term" value="F:phosphatidylethanolamine binding"/>
    <property type="evidence" value="ECO:0007669"/>
    <property type="project" value="TreeGrafter"/>
</dbReference>
<name>A0A667GCZ1_LYNCA</name>
<evidence type="ECO:0000256" key="2">
    <source>
        <dbReference type="ARBA" id="ARBA00022989"/>
    </source>
</evidence>
<dbReference type="PANTHER" id="PTHR45761">
    <property type="entry name" value="EXTENDED SYNAPTOTAGMIN-LIKE PROTEIN 2, ISOFORM C"/>
    <property type="match status" value="1"/>
</dbReference>